<organism evidence="10 11">
    <name type="scientific">Musa balbisiana</name>
    <name type="common">Banana</name>
    <dbReference type="NCBI Taxonomy" id="52838"/>
    <lineage>
        <taxon>Eukaryota</taxon>
        <taxon>Viridiplantae</taxon>
        <taxon>Streptophyta</taxon>
        <taxon>Embryophyta</taxon>
        <taxon>Tracheophyta</taxon>
        <taxon>Spermatophyta</taxon>
        <taxon>Magnoliopsida</taxon>
        <taxon>Liliopsida</taxon>
        <taxon>Zingiberales</taxon>
        <taxon>Musaceae</taxon>
        <taxon>Musa</taxon>
    </lineage>
</organism>
<dbReference type="Gene3D" id="1.10.10.10">
    <property type="entry name" value="Winged helix-like DNA-binding domain superfamily/Winged helix DNA-binding domain"/>
    <property type="match status" value="1"/>
</dbReference>
<dbReference type="Gene3D" id="3.80.10.10">
    <property type="entry name" value="Ribonuclease Inhibitor"/>
    <property type="match status" value="2"/>
</dbReference>
<dbReference type="GO" id="GO:0002758">
    <property type="term" value="P:innate immune response-activating signaling pathway"/>
    <property type="evidence" value="ECO:0007669"/>
    <property type="project" value="UniProtKB-ARBA"/>
</dbReference>
<comment type="caution">
    <text evidence="10">The sequence shown here is derived from an EMBL/GenBank/DDBJ whole genome shotgun (WGS) entry which is preliminary data.</text>
</comment>
<dbReference type="InterPro" id="IPR038005">
    <property type="entry name" value="RX-like_CC"/>
</dbReference>
<evidence type="ECO:0000259" key="8">
    <source>
        <dbReference type="Pfam" id="PF23559"/>
    </source>
</evidence>
<evidence type="ECO:0000256" key="2">
    <source>
        <dbReference type="ARBA" id="ARBA00022614"/>
    </source>
</evidence>
<keyword evidence="11" id="KW-1185">Reference proteome</keyword>
<dbReference type="InterPro" id="IPR003591">
    <property type="entry name" value="Leu-rich_rpt_typical-subtyp"/>
</dbReference>
<dbReference type="CDD" id="cd14798">
    <property type="entry name" value="RX-CC_like"/>
    <property type="match status" value="1"/>
</dbReference>
<evidence type="ECO:0000256" key="5">
    <source>
        <dbReference type="ARBA" id="ARBA00022821"/>
    </source>
</evidence>
<dbReference type="SUPFAM" id="SSF52540">
    <property type="entry name" value="P-loop containing nucleoside triphosphate hydrolases"/>
    <property type="match status" value="1"/>
</dbReference>
<evidence type="ECO:0008006" key="12">
    <source>
        <dbReference type="Google" id="ProtNLM"/>
    </source>
</evidence>
<dbReference type="Pfam" id="PF23598">
    <property type="entry name" value="LRR_14"/>
    <property type="match status" value="1"/>
</dbReference>
<dbReference type="Proteomes" id="UP000317650">
    <property type="component" value="Chromosome 1"/>
</dbReference>
<dbReference type="InterPro" id="IPR055414">
    <property type="entry name" value="LRR_R13L4/SHOC2-like"/>
</dbReference>
<dbReference type="PANTHER" id="PTHR23155:SF1165">
    <property type="entry name" value="OS11G0676100 PROTEIN"/>
    <property type="match status" value="1"/>
</dbReference>
<accession>A0A4S8JMU6</accession>
<evidence type="ECO:0000259" key="7">
    <source>
        <dbReference type="Pfam" id="PF18052"/>
    </source>
</evidence>
<feature type="domain" description="Disease resistance N-terminal" evidence="7">
    <location>
        <begin position="8"/>
        <end position="90"/>
    </location>
</feature>
<feature type="domain" description="Disease resistance R13L4/SHOC-2-like LRR" evidence="9">
    <location>
        <begin position="405"/>
        <end position="706"/>
    </location>
</feature>
<comment type="similarity">
    <text evidence="1">Belongs to the disease resistance NB-LRR family.</text>
</comment>
<dbReference type="InterPro" id="IPR058922">
    <property type="entry name" value="WHD_DRP"/>
</dbReference>
<dbReference type="PRINTS" id="PR00364">
    <property type="entry name" value="DISEASERSIST"/>
</dbReference>
<evidence type="ECO:0000313" key="11">
    <source>
        <dbReference type="Proteomes" id="UP000317650"/>
    </source>
</evidence>
<keyword evidence="2" id="KW-0433">Leucine-rich repeat</keyword>
<dbReference type="STRING" id="52838.A0A4S8JMU6"/>
<dbReference type="FunFam" id="1.10.10.10:FF:000322">
    <property type="entry name" value="Probable disease resistance protein At1g63360"/>
    <property type="match status" value="1"/>
</dbReference>
<dbReference type="EMBL" id="PYDT01000004">
    <property type="protein sequence ID" value="THU63567.1"/>
    <property type="molecule type" value="Genomic_DNA"/>
</dbReference>
<proteinExistence type="inferred from homology"/>
<dbReference type="SUPFAM" id="SSF52058">
    <property type="entry name" value="L domain-like"/>
    <property type="match status" value="1"/>
</dbReference>
<evidence type="ECO:0000313" key="10">
    <source>
        <dbReference type="EMBL" id="THU63567.1"/>
    </source>
</evidence>
<dbReference type="InterPro" id="IPR027417">
    <property type="entry name" value="P-loop_NTPase"/>
</dbReference>
<dbReference type="InterPro" id="IPR042197">
    <property type="entry name" value="Apaf_helical"/>
</dbReference>
<gene>
    <name evidence="10" type="ORF">C4D60_Mb01t17190</name>
</gene>
<dbReference type="InterPro" id="IPR041118">
    <property type="entry name" value="Rx_N"/>
</dbReference>
<protein>
    <recommendedName>
        <fullName evidence="12">NB-ARC domain-containing protein</fullName>
    </recommendedName>
</protein>
<dbReference type="GO" id="GO:0042742">
    <property type="term" value="P:defense response to bacterium"/>
    <property type="evidence" value="ECO:0007669"/>
    <property type="project" value="UniProtKB-ARBA"/>
</dbReference>
<dbReference type="Gene3D" id="1.20.5.4130">
    <property type="match status" value="1"/>
</dbReference>
<evidence type="ECO:0000259" key="9">
    <source>
        <dbReference type="Pfam" id="PF23598"/>
    </source>
</evidence>
<dbReference type="AlphaFoldDB" id="A0A4S8JMU6"/>
<reference evidence="10 11" key="1">
    <citation type="journal article" date="2019" name="Nat. Plants">
        <title>Genome sequencing of Musa balbisiana reveals subgenome evolution and function divergence in polyploid bananas.</title>
        <authorList>
            <person name="Yao X."/>
        </authorList>
    </citation>
    <scope>NUCLEOTIDE SEQUENCE [LARGE SCALE GENOMIC DNA]</scope>
    <source>
        <strain evidence="11">cv. DH-PKW</strain>
        <tissue evidence="10">Leaves</tissue>
    </source>
</reference>
<dbReference type="GO" id="GO:0043531">
    <property type="term" value="F:ADP binding"/>
    <property type="evidence" value="ECO:0007669"/>
    <property type="project" value="InterPro"/>
</dbReference>
<dbReference type="GO" id="GO:0009626">
    <property type="term" value="P:plant-type hypersensitive response"/>
    <property type="evidence" value="ECO:0007669"/>
    <property type="project" value="UniProtKB-ARBA"/>
</dbReference>
<name>A0A4S8JMU6_MUSBA</name>
<dbReference type="Pfam" id="PF18052">
    <property type="entry name" value="Rx_N"/>
    <property type="match status" value="1"/>
</dbReference>
<dbReference type="PANTHER" id="PTHR23155">
    <property type="entry name" value="DISEASE RESISTANCE PROTEIN RP"/>
    <property type="match status" value="1"/>
</dbReference>
<dbReference type="InterPro" id="IPR032675">
    <property type="entry name" value="LRR_dom_sf"/>
</dbReference>
<dbReference type="Gene3D" id="1.10.8.430">
    <property type="entry name" value="Helical domain of apoptotic protease-activating factors"/>
    <property type="match status" value="1"/>
</dbReference>
<dbReference type="InterPro" id="IPR002182">
    <property type="entry name" value="NB-ARC"/>
</dbReference>
<sequence length="919" mass="103789">MAMVLDAFVNTFIKTLADLIQDRVVMMAEVDDELQKLKESLETIICLLKDAERKKIQDSAINSWVRKLKDVMYEADDIIDLCKAEDGRLAEEEPPSTSLGQRMIRGAEIDHGQATERAELEPMLRRAIEGKSVFLVLDDVWRADVWVNLLRTPLSSAMAIRRILITTRDRKIANQMGAVHIHNVKLLREDEGWELLCRSASLHRKKDIQDLRDIGIGIVRKCHGLPLAIKTMGGVLITKEISRREWENVLDNDAWTMSKLPEELKGALYLSYEDLPSHLKQCFLYFALFPEDYEFPQEDLVRLWVAEGFIENEGSKLLEDTAKEYYTEFIRRSILQPNPGFESIQISKVHDLLRSLAQFLAEDECTYGNAREIKFPTKQKLRRLSMTEEGNVATIPEVVSRQNCLRTVMLFRSPTTVLNESLVRLRCLRCLSLRGTATRSIPNSIGNLIHLRSLDLCSTSVSRLPETIGQLTNLQVLDLRFCKHLCTLPQGITRLCNLRCLDLFMAPLEHLPAGIMKLKQLNFLSGFVIGERGNVGNRMLSVCDLEELKYLDRLRHLRLDRLERCFSNGTSLLLNKSLLQRLRLSCSSAVQRQYSEEEMNQIQHVFDNLKPPPGLDDLIIVGFFSRKNPSWMQSSSLATCFPCLTCLTLTNFASCLQLPPLGELPHLQYLKIIGANSVLSIGPEFLGDDAATSTVFFPELKSLIIAKMPNWEEWSLHRGGGGGGGEVEEEIAAAPERPLLLLPNLETLILGKCPKLRSLPQGLLDHATKLRSLFIEGANELKAVENLPSLSGLLQTKDCPSLERISNLGAHGTLDIIGCPSLVCVAKVDTLKRLQMRDAAMERLPEWLLGLVHHPNNSLVVVVVCDVRLLERCIRGGEDWHIVQQIPAVSLYADTDRGSRYVHYNKEPVSYNTNFSTES</sequence>
<evidence type="ECO:0000256" key="1">
    <source>
        <dbReference type="ARBA" id="ARBA00008894"/>
    </source>
</evidence>
<keyword evidence="5" id="KW-0611">Plant defense</keyword>
<dbReference type="Pfam" id="PF23559">
    <property type="entry name" value="WHD_DRP"/>
    <property type="match status" value="1"/>
</dbReference>
<evidence type="ECO:0000259" key="6">
    <source>
        <dbReference type="Pfam" id="PF00931"/>
    </source>
</evidence>
<keyword evidence="3" id="KW-0677">Repeat</keyword>
<dbReference type="InterPro" id="IPR044974">
    <property type="entry name" value="Disease_R_plants"/>
</dbReference>
<dbReference type="SMART" id="SM00369">
    <property type="entry name" value="LRR_TYP"/>
    <property type="match status" value="3"/>
</dbReference>
<evidence type="ECO:0000256" key="3">
    <source>
        <dbReference type="ARBA" id="ARBA00022737"/>
    </source>
</evidence>
<dbReference type="InterPro" id="IPR036388">
    <property type="entry name" value="WH-like_DNA-bd_sf"/>
</dbReference>
<feature type="domain" description="NB-ARC" evidence="6">
    <location>
        <begin position="113"/>
        <end position="200"/>
    </location>
</feature>
<keyword evidence="4" id="KW-0547">Nucleotide-binding</keyword>
<dbReference type="Pfam" id="PF00931">
    <property type="entry name" value="NB-ARC"/>
    <property type="match status" value="1"/>
</dbReference>
<feature type="domain" description="Disease resistance protein winged helix" evidence="8">
    <location>
        <begin position="288"/>
        <end position="357"/>
    </location>
</feature>
<evidence type="ECO:0000256" key="4">
    <source>
        <dbReference type="ARBA" id="ARBA00022741"/>
    </source>
</evidence>